<protein>
    <submittedName>
        <fullName evidence="1">Uncharacterized protein</fullName>
    </submittedName>
</protein>
<evidence type="ECO:0000313" key="2">
    <source>
        <dbReference type="Proteomes" id="UP000204476"/>
    </source>
</evidence>
<dbReference type="EMBL" id="KR053201">
    <property type="protein sequence ID" value="AKJ72400.1"/>
    <property type="molecule type" value="Genomic_DNA"/>
</dbReference>
<dbReference type="Proteomes" id="UP000204476">
    <property type="component" value="Genome"/>
</dbReference>
<gene>
    <name evidence="1" type="ORF">GTE8_57</name>
</gene>
<name>A0A0K0N6F7_9CAUD</name>
<dbReference type="KEGG" id="vg:26516015"/>
<accession>A0A0K0N6F7</accession>
<evidence type="ECO:0000313" key="1">
    <source>
        <dbReference type="EMBL" id="AKJ72400.1"/>
    </source>
</evidence>
<organism evidence="1 2">
    <name type="scientific">Gordonia phage GTE8</name>
    <dbReference type="NCBI Taxonomy" id="1647475"/>
    <lineage>
        <taxon>Viruses</taxon>
        <taxon>Duplodnaviria</taxon>
        <taxon>Heunggongvirae</taxon>
        <taxon>Uroviricota</taxon>
        <taxon>Caudoviricetes</taxon>
        <taxon>Zierdtviridae</taxon>
        <taxon>Emilbogenvirinae</taxon>
        <taxon>Foxborovirus</taxon>
        <taxon>Foxborovirus GTE8</taxon>
    </lineage>
</organism>
<dbReference type="RefSeq" id="YP_009187119.1">
    <property type="nucleotide sequence ID" value="NC_028653.1"/>
</dbReference>
<keyword evidence="2" id="KW-1185">Reference proteome</keyword>
<sequence length="58" mass="6695">MNRAERRAHKRCKHTRTQVKDWVTRPATQDGRPAAVVRLGQRVCLDCGRVNPTPVRMN</sequence>
<dbReference type="OrthoDB" id="28908at10239"/>
<proteinExistence type="predicted"/>
<reference evidence="1 2" key="1">
    <citation type="journal article" date="2015" name="PLoS ONE">
        <title>Lysis to Kill: Evaluation of the Lytic Abilities, and Genomics of Nine Bacteriophages Infective for Gordonia spp. and Their Potential Use in Activated Sludge Foam Biocontrol.</title>
        <authorList>
            <person name="Dyson Z.A."/>
            <person name="Tucci J."/>
            <person name="Seviour R.J."/>
            <person name="Petrovski S."/>
        </authorList>
    </citation>
    <scope>NUCLEOTIDE SEQUENCE [LARGE SCALE GENOMIC DNA]</scope>
</reference>
<dbReference type="GeneID" id="26516015"/>